<dbReference type="GO" id="GO:0043171">
    <property type="term" value="P:peptide catabolic process"/>
    <property type="evidence" value="ECO:0007669"/>
    <property type="project" value="TreeGrafter"/>
</dbReference>
<dbReference type="Gene3D" id="1.25.50.20">
    <property type="match status" value="1"/>
</dbReference>
<keyword evidence="13" id="KW-0735">Signal-anchor</keyword>
<comment type="cofactor">
    <cofactor evidence="20 22">
        <name>Zn(2+)</name>
        <dbReference type="ChEBI" id="CHEBI:29105"/>
    </cofactor>
    <text evidence="20 22">Binds 1 zinc ion per subunit.</text>
</comment>
<evidence type="ECO:0000256" key="4">
    <source>
        <dbReference type="ARBA" id="ARBA00022438"/>
    </source>
</evidence>
<dbReference type="InterPro" id="IPR001930">
    <property type="entry name" value="Peptidase_M1"/>
</dbReference>
<dbReference type="Pfam" id="PF01433">
    <property type="entry name" value="Peptidase_M1"/>
    <property type="match status" value="1"/>
</dbReference>
<keyword evidence="6" id="KW-0037">Angiogenesis</keyword>
<dbReference type="Proteomes" id="UP000261540">
    <property type="component" value="Unplaced"/>
</dbReference>
<dbReference type="Pfam" id="PF11838">
    <property type="entry name" value="ERAP1_C"/>
    <property type="match status" value="1"/>
</dbReference>
<evidence type="ECO:0000256" key="12">
    <source>
        <dbReference type="ARBA" id="ARBA00022833"/>
    </source>
</evidence>
<dbReference type="CTD" id="558452"/>
<dbReference type="PANTHER" id="PTHR11533">
    <property type="entry name" value="PROTEASE M1 ZINC METALLOPROTEASE"/>
    <property type="match status" value="1"/>
</dbReference>
<keyword evidence="9 20" id="KW-0479">Metal-binding</keyword>
<evidence type="ECO:0000256" key="8">
    <source>
        <dbReference type="ARBA" id="ARBA00022692"/>
    </source>
</evidence>
<dbReference type="InterPro" id="IPR042097">
    <property type="entry name" value="Aminopeptidase_N-like_N_sf"/>
</dbReference>
<dbReference type="EC" id="3.4.11.-" evidence="22"/>
<dbReference type="STRING" id="1676925.ENSPKIP00000002428"/>
<feature type="binding site" evidence="20">
    <location>
        <position position="376"/>
    </location>
    <ligand>
        <name>Zn(2+)</name>
        <dbReference type="ChEBI" id="CHEBI:29105"/>
        <note>catalytic</note>
    </ligand>
</feature>
<dbReference type="SUPFAM" id="SSF55486">
    <property type="entry name" value="Metalloproteases ('zincins'), catalytic domain"/>
    <property type="match status" value="1"/>
</dbReference>
<sequence>MFKGLLFSKALAVGIGVVTASAVCSMVAMVVIYQIEMSNDPPRRPPTPPATTPFPSGPPPNLRLPDTLVPQMYKLYLQPHFHVQVTNITNQTFAFTGNSTVIFKCVKNTNRIFLHSKDLNVTEYRVSDGRNTELRGKLSLTMGSSNFMEIELDGVLKAGETYTLFTAFEGELKDDMTGFYKSKYTVDGEDRFLATTQMQPTDARRVFPCFDEPAMKAVFNVTIIHRDGTTALSNSNRKGHIEITIDGETWLVTEFNPTHKMSTYLLAFTVSEFKRIPALGNSQIRTWARPEAISAGQADYAQKTAESILPAFEELYDIKYPLSKLEQIAIPDFSAGGMENWGLISYREGALLYEEGVSSTANMEWIARVISHELAHQWFGNLVTMKWWNDLWLNEGFATYISYIGIDSVHPEWKISDRFVLYETQPALQVDSLATSRPLSPRAEDVQTPANITQQFDQITYSKGASILRMLSIYLKDTVFQKGIKTYLKAYQYSNTEAADFWRHLQEALGPADINVAQVMKTWTQQMGYPLITINTKTGDVSQQHFLLNQTSTRNFVWYVPVLMLKSGSNEPDYKFDPVTEKGPVRRPEYRTEEDQWLLANVYYTGYYRVNYDQGNWEKLLKQLNMNPQEIPVINRGQLIDDAFNLARAHHVNTTLALNTTKFLYNETELIPWEFGLRNLKYFILMFDRSEVYGPMKAYMRKQVTPLYTHFKNYTDNSTVPEDHAEQYNQINAISVACANELPECQNMASAFFKGWMDDPEKNAIQSNLKSAIYCSAIAVGGEKEWDFAWEAYINATIASEKDKLRYGMSCSRNIWILNRYLTYTLDPSKIRKMDFVSTVNYIAANVAGQSLAWEFVQSHWTYIIQEYGGGIMPLGNLIDGVTERFSSELELKQLKQFQKDHGPDSFGSATQALEQAIERTGANIKWVKENKQTVLDWFQREPADK</sequence>
<evidence type="ECO:0000256" key="5">
    <source>
        <dbReference type="ARBA" id="ARBA00022641"/>
    </source>
</evidence>
<keyword evidence="10" id="KW-0221">Differentiation</keyword>
<dbReference type="GeneTree" id="ENSGT00940000164605"/>
<evidence type="ECO:0000256" key="18">
    <source>
        <dbReference type="ARBA" id="ARBA00047171"/>
    </source>
</evidence>
<dbReference type="Gene3D" id="2.60.40.1910">
    <property type="match status" value="1"/>
</dbReference>
<keyword evidence="8 22" id="KW-0812">Transmembrane</keyword>
<comment type="subcellular location">
    <subcellularLocation>
        <location evidence="2">Membrane</location>
        <topology evidence="2">Single-pass type II membrane protein</topology>
    </subcellularLocation>
</comment>
<evidence type="ECO:0000256" key="22">
    <source>
        <dbReference type="RuleBase" id="RU364040"/>
    </source>
</evidence>
<evidence type="ECO:0000256" key="10">
    <source>
        <dbReference type="ARBA" id="ARBA00022782"/>
    </source>
</evidence>
<evidence type="ECO:0000313" key="27">
    <source>
        <dbReference type="Ensembl" id="ENSPKIP00000002428.1"/>
    </source>
</evidence>
<dbReference type="InterPro" id="IPR034016">
    <property type="entry name" value="M1_APN-typ"/>
</dbReference>
<dbReference type="InterPro" id="IPR024571">
    <property type="entry name" value="ERAP1-like_C_dom"/>
</dbReference>
<organism evidence="27 28">
    <name type="scientific">Paramormyrops kingsleyae</name>
    <dbReference type="NCBI Taxonomy" id="1676925"/>
    <lineage>
        <taxon>Eukaryota</taxon>
        <taxon>Metazoa</taxon>
        <taxon>Chordata</taxon>
        <taxon>Craniata</taxon>
        <taxon>Vertebrata</taxon>
        <taxon>Euteleostomi</taxon>
        <taxon>Actinopterygii</taxon>
        <taxon>Neopterygii</taxon>
        <taxon>Teleostei</taxon>
        <taxon>Osteoglossocephala</taxon>
        <taxon>Osteoglossomorpha</taxon>
        <taxon>Osteoglossiformes</taxon>
        <taxon>Mormyridae</taxon>
        <taxon>Paramormyrops</taxon>
    </lineage>
</organism>
<feature type="domain" description="Peptidase M1 membrane alanine aminopeptidase" evidence="24">
    <location>
        <begin position="300"/>
        <end position="523"/>
    </location>
</feature>
<evidence type="ECO:0000256" key="7">
    <source>
        <dbReference type="ARBA" id="ARBA00022670"/>
    </source>
</evidence>
<comment type="similarity">
    <text evidence="3 22">Belongs to the peptidase M1 family.</text>
</comment>
<evidence type="ECO:0000256" key="15">
    <source>
        <dbReference type="ARBA" id="ARBA00023049"/>
    </source>
</evidence>
<dbReference type="SUPFAM" id="SSF63737">
    <property type="entry name" value="Leukotriene A4 hydrolase N-terminal domain"/>
    <property type="match status" value="1"/>
</dbReference>
<dbReference type="FunFam" id="1.25.50.20:FF:000012">
    <property type="entry name" value="Aminopeptidase N"/>
    <property type="match status" value="1"/>
</dbReference>
<keyword evidence="5" id="KW-0765">Sulfation</keyword>
<dbReference type="Ensembl" id="ENSPKIT00000026372.1">
    <property type="protein sequence ID" value="ENSPKIP00000002428.1"/>
    <property type="gene ID" value="ENSPKIG00000020321.1"/>
</dbReference>
<dbReference type="GO" id="GO:0005615">
    <property type="term" value="C:extracellular space"/>
    <property type="evidence" value="ECO:0007669"/>
    <property type="project" value="TreeGrafter"/>
</dbReference>
<dbReference type="RefSeq" id="XP_023671110.1">
    <property type="nucleotide sequence ID" value="XM_023815342.2"/>
</dbReference>
<dbReference type="InterPro" id="IPR050344">
    <property type="entry name" value="Peptidase_M1_aminopeptidases"/>
</dbReference>
<dbReference type="GO" id="GO:0006508">
    <property type="term" value="P:proteolysis"/>
    <property type="evidence" value="ECO:0007669"/>
    <property type="project" value="UniProtKB-KW"/>
</dbReference>
<protein>
    <recommendedName>
        <fullName evidence="22">Aminopeptidase</fullName>
        <ecNumber evidence="22">3.4.11.-</ecNumber>
    </recommendedName>
</protein>
<dbReference type="InterPro" id="IPR014782">
    <property type="entry name" value="Peptidase_M1_dom"/>
</dbReference>
<dbReference type="InterPro" id="IPR027268">
    <property type="entry name" value="Peptidase_M4/M1_CTD_sf"/>
</dbReference>
<dbReference type="GO" id="GO:0005737">
    <property type="term" value="C:cytoplasm"/>
    <property type="evidence" value="ECO:0007669"/>
    <property type="project" value="TreeGrafter"/>
</dbReference>
<dbReference type="Gene3D" id="1.10.390.10">
    <property type="entry name" value="Neutral Protease Domain 2"/>
    <property type="match status" value="1"/>
</dbReference>
<keyword evidence="12 20" id="KW-0862">Zinc</keyword>
<feature type="transmembrane region" description="Helical" evidence="22">
    <location>
        <begin position="12"/>
        <end position="35"/>
    </location>
</feature>
<keyword evidence="28" id="KW-1185">Reference proteome</keyword>
<evidence type="ECO:0000256" key="1">
    <source>
        <dbReference type="ARBA" id="ARBA00000098"/>
    </source>
</evidence>
<evidence type="ECO:0000259" key="24">
    <source>
        <dbReference type="Pfam" id="PF01433"/>
    </source>
</evidence>
<dbReference type="GO" id="GO:0030154">
    <property type="term" value="P:cell differentiation"/>
    <property type="evidence" value="ECO:0007669"/>
    <property type="project" value="UniProtKB-KW"/>
</dbReference>
<dbReference type="CDD" id="cd09601">
    <property type="entry name" value="M1_APN-Q_like"/>
    <property type="match status" value="1"/>
</dbReference>
<evidence type="ECO:0000256" key="9">
    <source>
        <dbReference type="ARBA" id="ARBA00022723"/>
    </source>
</evidence>
<feature type="compositionally biased region" description="Pro residues" evidence="23">
    <location>
        <begin position="44"/>
        <end position="60"/>
    </location>
</feature>
<evidence type="ECO:0000256" key="20">
    <source>
        <dbReference type="PIRSR" id="PIRSR634016-3"/>
    </source>
</evidence>
<evidence type="ECO:0000256" key="11">
    <source>
        <dbReference type="ARBA" id="ARBA00022801"/>
    </source>
</evidence>
<evidence type="ECO:0000256" key="14">
    <source>
        <dbReference type="ARBA" id="ARBA00022989"/>
    </source>
</evidence>
<evidence type="ECO:0000256" key="13">
    <source>
        <dbReference type="ARBA" id="ARBA00022968"/>
    </source>
</evidence>
<dbReference type="InterPro" id="IPR045357">
    <property type="entry name" value="Aminopeptidase_N-like_N"/>
</dbReference>
<accession>A0A3B3Q8C5</accession>
<evidence type="ECO:0000259" key="25">
    <source>
        <dbReference type="Pfam" id="PF11838"/>
    </source>
</evidence>
<keyword evidence="17" id="KW-0325">Glycoprotein</keyword>
<dbReference type="KEGG" id="pki:111845725"/>
<evidence type="ECO:0000256" key="3">
    <source>
        <dbReference type="ARBA" id="ARBA00010136"/>
    </source>
</evidence>
<evidence type="ECO:0000256" key="16">
    <source>
        <dbReference type="ARBA" id="ARBA00023136"/>
    </source>
</evidence>
<feature type="site" description="Transition state stabilizer" evidence="21">
    <location>
        <position position="461"/>
    </location>
</feature>
<evidence type="ECO:0000256" key="19">
    <source>
        <dbReference type="PIRSR" id="PIRSR634016-1"/>
    </source>
</evidence>
<evidence type="ECO:0000256" key="21">
    <source>
        <dbReference type="PIRSR" id="PIRSR634016-4"/>
    </source>
</evidence>
<dbReference type="Gene3D" id="2.60.40.1730">
    <property type="entry name" value="tricorn interacting facor f3 domain"/>
    <property type="match status" value="1"/>
</dbReference>
<evidence type="ECO:0000256" key="17">
    <source>
        <dbReference type="ARBA" id="ARBA00023180"/>
    </source>
</evidence>
<proteinExistence type="inferred from homology"/>
<feature type="active site" description="Proton acceptor" evidence="19">
    <location>
        <position position="373"/>
    </location>
</feature>
<dbReference type="GO" id="GO:0008270">
    <property type="term" value="F:zinc ion binding"/>
    <property type="evidence" value="ECO:0007669"/>
    <property type="project" value="UniProtKB-UniRule"/>
</dbReference>
<dbReference type="PANTHER" id="PTHR11533:SF259">
    <property type="entry name" value="AMINOPEPTIDASE"/>
    <property type="match status" value="1"/>
</dbReference>
<keyword evidence="14 22" id="KW-1133">Transmembrane helix</keyword>
<evidence type="ECO:0000259" key="26">
    <source>
        <dbReference type="Pfam" id="PF17900"/>
    </source>
</evidence>
<dbReference type="GO" id="GO:0016285">
    <property type="term" value="F:alanyl aminopeptidase activity"/>
    <property type="evidence" value="ECO:0007669"/>
    <property type="project" value="UniProtKB-EC"/>
</dbReference>
<dbReference type="GO" id="GO:0005886">
    <property type="term" value="C:plasma membrane"/>
    <property type="evidence" value="ECO:0007669"/>
    <property type="project" value="TreeGrafter"/>
</dbReference>
<dbReference type="FunFam" id="2.60.40.1730:FF:000012">
    <property type="entry name" value="Aminopeptidase N"/>
    <property type="match status" value="1"/>
</dbReference>
<keyword evidence="11 22" id="KW-0378">Hydrolase</keyword>
<evidence type="ECO:0000256" key="2">
    <source>
        <dbReference type="ARBA" id="ARBA00004606"/>
    </source>
</evidence>
<dbReference type="OrthoDB" id="510539at2759"/>
<evidence type="ECO:0000256" key="6">
    <source>
        <dbReference type="ARBA" id="ARBA00022657"/>
    </source>
</evidence>
<comment type="subunit">
    <text evidence="18">Homodimer. Interacts with SLC6A19.</text>
</comment>
<dbReference type="FunFam" id="1.10.390.10:FF:000016">
    <property type="entry name" value="Glutamyl aminopeptidase"/>
    <property type="match status" value="1"/>
</dbReference>
<feature type="binding site" evidence="20">
    <location>
        <position position="395"/>
    </location>
    <ligand>
        <name>Zn(2+)</name>
        <dbReference type="ChEBI" id="CHEBI:29105"/>
        <note>catalytic</note>
    </ligand>
</feature>
<name>A0A3B3Q8C5_9TELE</name>
<keyword evidence="16 22" id="KW-0472">Membrane</keyword>
<feature type="region of interest" description="Disordered" evidence="23">
    <location>
        <begin position="40"/>
        <end position="60"/>
    </location>
</feature>
<feature type="binding site" evidence="20">
    <location>
        <position position="372"/>
    </location>
    <ligand>
        <name>Zn(2+)</name>
        <dbReference type="ChEBI" id="CHEBI:29105"/>
        <note>catalytic</note>
    </ligand>
</feature>
<feature type="domain" description="Aminopeptidase N-like N-terminal" evidence="26">
    <location>
        <begin position="69"/>
        <end position="265"/>
    </location>
</feature>
<keyword evidence="4 22" id="KW-0031">Aminopeptidase</keyword>
<dbReference type="GO" id="GO:0001525">
    <property type="term" value="P:angiogenesis"/>
    <property type="evidence" value="ECO:0007669"/>
    <property type="project" value="UniProtKB-KW"/>
</dbReference>
<keyword evidence="7 22" id="KW-0645">Protease</keyword>
<dbReference type="GO" id="GO:0070006">
    <property type="term" value="F:metalloaminopeptidase activity"/>
    <property type="evidence" value="ECO:0007669"/>
    <property type="project" value="TreeGrafter"/>
</dbReference>
<dbReference type="AlphaFoldDB" id="A0A3B3Q8C5"/>
<dbReference type="Pfam" id="PF17900">
    <property type="entry name" value="Peptidase_M1_N"/>
    <property type="match status" value="1"/>
</dbReference>
<evidence type="ECO:0000313" key="28">
    <source>
        <dbReference type="Proteomes" id="UP000261540"/>
    </source>
</evidence>
<dbReference type="GeneID" id="111845725"/>
<keyword evidence="15 22" id="KW-0482">Metalloprotease</keyword>
<comment type="catalytic activity">
    <reaction evidence="1">
        <text>Release of an N-terminal amino acid, Xaa-|-Yaa- from a peptide, amide or arylamide. Xaa is preferably Ala, but may be most amino acids including Pro (slow action). When a terminal hydrophobic residue is followed by a prolyl residue, the two may be released as an intact Xaa-Pro dipeptide.</text>
        <dbReference type="EC" id="3.4.11.2"/>
    </reaction>
</comment>
<dbReference type="GO" id="GO:0042277">
    <property type="term" value="F:peptide binding"/>
    <property type="evidence" value="ECO:0007669"/>
    <property type="project" value="TreeGrafter"/>
</dbReference>
<feature type="domain" description="ERAP1-like C-terminal" evidence="25">
    <location>
        <begin position="597"/>
        <end position="920"/>
    </location>
</feature>
<reference evidence="27" key="2">
    <citation type="submission" date="2025-09" db="UniProtKB">
        <authorList>
            <consortium name="Ensembl"/>
        </authorList>
    </citation>
    <scope>IDENTIFICATION</scope>
</reference>
<evidence type="ECO:0000256" key="23">
    <source>
        <dbReference type="SAM" id="MobiDB-lite"/>
    </source>
</evidence>
<reference evidence="27" key="1">
    <citation type="submission" date="2025-08" db="UniProtKB">
        <authorList>
            <consortium name="Ensembl"/>
        </authorList>
    </citation>
    <scope>IDENTIFICATION</scope>
</reference>
<dbReference type="PRINTS" id="PR00756">
    <property type="entry name" value="ALADIPTASE"/>
</dbReference>